<proteinExistence type="predicted"/>
<protein>
    <submittedName>
        <fullName evidence="1">Uncharacterized protein</fullName>
    </submittedName>
</protein>
<dbReference type="PATRIC" id="fig|1321819.3.peg.219"/>
<comment type="caution">
    <text evidence="1">The sequence shown here is derived from an EMBL/GenBank/DDBJ whole genome shotgun (WGS) entry which is preliminary data.</text>
</comment>
<dbReference type="HOGENOM" id="CLU_2535666_0_0_10"/>
<organism evidence="1 2">
    <name type="scientific">Bacteroides pyogenes F0041</name>
    <dbReference type="NCBI Taxonomy" id="1321819"/>
    <lineage>
        <taxon>Bacteria</taxon>
        <taxon>Pseudomonadati</taxon>
        <taxon>Bacteroidota</taxon>
        <taxon>Bacteroidia</taxon>
        <taxon>Bacteroidales</taxon>
        <taxon>Bacteroidaceae</taxon>
        <taxon>Bacteroides</taxon>
    </lineage>
</organism>
<evidence type="ECO:0000313" key="1">
    <source>
        <dbReference type="EMBL" id="ERI88848.1"/>
    </source>
</evidence>
<sequence>MKEQMYNSLGVSYYFDKVKWFDSSIESSIYMINSNPIPGYNLEDIKQTSAFFIYKSLIKKPKSAKRGQPIDNVRVMSFVWLFF</sequence>
<dbReference type="Proteomes" id="UP000016496">
    <property type="component" value="Unassembled WGS sequence"/>
</dbReference>
<evidence type="ECO:0000313" key="2">
    <source>
        <dbReference type="Proteomes" id="UP000016496"/>
    </source>
</evidence>
<reference evidence="1 2" key="1">
    <citation type="submission" date="2013-08" db="EMBL/GenBank/DDBJ databases">
        <authorList>
            <person name="Weinstock G."/>
            <person name="Sodergren E."/>
            <person name="Wylie T."/>
            <person name="Fulton L."/>
            <person name="Fulton R."/>
            <person name="Fronick C."/>
            <person name="O'Laughlin M."/>
            <person name="Godfrey J."/>
            <person name="Miner T."/>
            <person name="Herter B."/>
            <person name="Appelbaum E."/>
            <person name="Cordes M."/>
            <person name="Lek S."/>
            <person name="Wollam A."/>
            <person name="Pepin K.H."/>
            <person name="Palsikar V.B."/>
            <person name="Mitreva M."/>
            <person name="Wilson R.K."/>
        </authorList>
    </citation>
    <scope>NUCLEOTIDE SEQUENCE [LARGE SCALE GENOMIC DNA]</scope>
    <source>
        <strain evidence="1 2">F0041</strain>
    </source>
</reference>
<dbReference type="AlphaFoldDB" id="U2CXQ0"/>
<gene>
    <name evidence="1" type="ORF">HMPREF1981_00233</name>
</gene>
<dbReference type="EMBL" id="AWSV01000016">
    <property type="protein sequence ID" value="ERI88848.1"/>
    <property type="molecule type" value="Genomic_DNA"/>
</dbReference>
<name>U2CXQ0_9BACE</name>
<accession>U2CXQ0</accession>